<dbReference type="GO" id="GO:0006897">
    <property type="term" value="P:endocytosis"/>
    <property type="evidence" value="ECO:0007669"/>
    <property type="project" value="TreeGrafter"/>
</dbReference>
<dbReference type="GO" id="GO:0003924">
    <property type="term" value="F:GTPase activity"/>
    <property type="evidence" value="ECO:0007669"/>
    <property type="project" value="InterPro"/>
</dbReference>
<dbReference type="Proteomes" id="UP000053758">
    <property type="component" value="Unassembled WGS sequence"/>
</dbReference>
<dbReference type="PANTHER" id="PTHR11566:SF21">
    <property type="entry name" value="DYNAMIN RELATED PROTEIN 1, ISOFORM A"/>
    <property type="match status" value="1"/>
</dbReference>
<keyword evidence="4" id="KW-1185">Reference proteome</keyword>
<dbReference type="PRINTS" id="PR00195">
    <property type="entry name" value="DYNAMIN"/>
</dbReference>
<dbReference type="GeneID" id="26304996"/>
<sequence length="1182" mass="129395">MIEPLRLSPLTRSDSRPPSNNLSHRLSSRLRNPSSTRSPDYIQHHQHPYHVIAAAIISTLALTDTTVIHIFTFIATAIISTATLTDTAFIHIINYIATIEITDLNRNYQPRTSTTTTVATINPPSTRHQPAINPTSTLLINITSFPPTMRSPPGADYGAVVRRLTQLCQQVDALVAPVPVPASLQPQTDGRSPSPTPSTVANSTVTIPRLVLVGGQSTGKTSLVECLAGVSLPRSQGTCTRGPLDVTITSSDAGTKWSATVHILLPASHQDHTQVQFGDVIQHPDHVADRLRRATLAVRDLASLPVPSSSPHGLSPVIIGNKYDLLSEDELDEAEDSDALPTFFPKGARLSLSVRAPDAEPLRFTDLPGLISEGHAKDVTAIRNMVFRDISDENTIIVLTASFAMDIAHQNAFSLVKTADAQGDRTIGVLTMPDRMPSGAERQWSKVINESLSGHRNGKHYLKHGWHVVRCPAQHESRDDVGGLENTFFKDKDRASPWYKTVAMLDSDHGFIEECCGLQTLYLRLSRLLLNAIKATLPSIISRLQSAAAQHKAAYDAIAATNPTTSYQSLVLGKFLDTDVDLYGSRVRSFDVIIELIDAINGLNEQLRILSSEIAKHLVPYLRLHLMALAPKYVPLTATEAAEAAVLRSYEPRPWSFEAILGHDVGPSYWLGAADNDFGDDDKGQFRIRSPSTEPTAEPGTSSRQLVRRSKLKKKRETLDDITNALASNPHINHMAAPITHLTNTHTLLQARFRSVVQEHHRRCKDRLGELVHRAIGTKFQTKYPHLCEDVVKIASGYVQSRLDSEMQGLADRVKAHALIGQGSAGINMGEDMVSKYKQWVDEEMQAYLLIRTSLVARQRAAEGIHKDFVSNATKVVTSAIRCGMVPADTTGKPEARATPEMADDALDPASPPATPKKERKPKGTAAAAASDNGAGGSIPMLPQLLLVHRLMIGSEEEGMLRLMAELRADFNFFALEVTKECIRIPTTIMETLHSTLRSEALAVIRANRSEEELYQRYFYEADRPRRERNEYTSALGQRVEGLNAAVAELQALQVELDGPMSTSPWPAPGPSRESTHTHRKNRTKMLELEAFANERSPSPTPTPTPTPERLPQASLGIKMTPTKRSRADASGSEQRRKPSSSGRMPSSSGRTAGRDSDADASPTPEGWTDIISLPSSSDVED</sequence>
<dbReference type="GO" id="GO:0048312">
    <property type="term" value="P:intracellular distribution of mitochondria"/>
    <property type="evidence" value="ECO:0007669"/>
    <property type="project" value="TreeGrafter"/>
</dbReference>
<dbReference type="HOGENOM" id="CLU_277744_0_0_1"/>
<feature type="compositionally biased region" description="Low complexity" evidence="1">
    <location>
        <begin position="1140"/>
        <end position="1151"/>
    </location>
</feature>
<dbReference type="InterPro" id="IPR027417">
    <property type="entry name" value="P-loop_NTPase"/>
</dbReference>
<gene>
    <name evidence="3" type="ORF">PAN0_011c4179</name>
</gene>
<proteinExistence type="predicted"/>
<evidence type="ECO:0000313" key="3">
    <source>
        <dbReference type="EMBL" id="GAK65957.1"/>
    </source>
</evidence>
<feature type="compositionally biased region" description="Polar residues" evidence="1">
    <location>
        <begin position="188"/>
        <end position="202"/>
    </location>
</feature>
<evidence type="ECO:0000256" key="1">
    <source>
        <dbReference type="SAM" id="MobiDB-lite"/>
    </source>
</evidence>
<feature type="compositionally biased region" description="Polar residues" evidence="1">
    <location>
        <begin position="690"/>
        <end position="705"/>
    </location>
</feature>
<dbReference type="Gene3D" id="3.40.50.300">
    <property type="entry name" value="P-loop containing nucleotide triphosphate hydrolases"/>
    <property type="match status" value="1"/>
</dbReference>
<feature type="compositionally biased region" description="Pro residues" evidence="1">
    <location>
        <begin position="1099"/>
        <end position="1109"/>
    </location>
</feature>
<dbReference type="GO" id="GO:0005874">
    <property type="term" value="C:microtubule"/>
    <property type="evidence" value="ECO:0007669"/>
    <property type="project" value="TreeGrafter"/>
</dbReference>
<dbReference type="InterPro" id="IPR045063">
    <property type="entry name" value="Dynamin_N"/>
</dbReference>
<accession>A0A081CH11</accession>
<dbReference type="InterPro" id="IPR022812">
    <property type="entry name" value="Dynamin"/>
</dbReference>
<evidence type="ECO:0000313" key="4">
    <source>
        <dbReference type="Proteomes" id="UP000053758"/>
    </source>
</evidence>
<dbReference type="SUPFAM" id="SSF52540">
    <property type="entry name" value="P-loop containing nucleoside triphosphate hydrolases"/>
    <property type="match status" value="1"/>
</dbReference>
<feature type="region of interest" description="Disordered" evidence="1">
    <location>
        <begin position="1"/>
        <end position="41"/>
    </location>
</feature>
<dbReference type="PANTHER" id="PTHR11566">
    <property type="entry name" value="DYNAMIN"/>
    <property type="match status" value="1"/>
</dbReference>
<dbReference type="AlphaFoldDB" id="A0A081CH11"/>
<feature type="region of interest" description="Disordered" evidence="1">
    <location>
        <begin position="688"/>
        <end position="710"/>
    </location>
</feature>
<dbReference type="GO" id="GO:0005739">
    <property type="term" value="C:mitochondrion"/>
    <property type="evidence" value="ECO:0007669"/>
    <property type="project" value="TreeGrafter"/>
</dbReference>
<dbReference type="GO" id="GO:0000266">
    <property type="term" value="P:mitochondrial fission"/>
    <property type="evidence" value="ECO:0007669"/>
    <property type="project" value="TreeGrafter"/>
</dbReference>
<evidence type="ECO:0000259" key="2">
    <source>
        <dbReference type="SMART" id="SM00053"/>
    </source>
</evidence>
<name>A0A081CH11_PSEA2</name>
<dbReference type="GO" id="GO:0016559">
    <property type="term" value="P:peroxisome fission"/>
    <property type="evidence" value="ECO:0007669"/>
    <property type="project" value="TreeGrafter"/>
</dbReference>
<dbReference type="SMART" id="SM00053">
    <property type="entry name" value="DYNc"/>
    <property type="match status" value="1"/>
</dbReference>
<feature type="region of interest" description="Disordered" evidence="1">
    <location>
        <begin position="888"/>
        <end position="935"/>
    </location>
</feature>
<feature type="region of interest" description="Disordered" evidence="1">
    <location>
        <begin position="1059"/>
        <end position="1182"/>
    </location>
</feature>
<dbReference type="GO" id="GO:0005525">
    <property type="term" value="F:GTP binding"/>
    <property type="evidence" value="ECO:0007669"/>
    <property type="project" value="InterPro"/>
</dbReference>
<dbReference type="EMBL" id="DF830078">
    <property type="protein sequence ID" value="GAK65957.1"/>
    <property type="molecule type" value="Genomic_DNA"/>
</dbReference>
<organism evidence="3">
    <name type="scientific">Pseudozyma antarctica</name>
    <name type="common">Yeast</name>
    <name type="synonym">Candida antarctica</name>
    <dbReference type="NCBI Taxonomy" id="84753"/>
    <lineage>
        <taxon>Eukaryota</taxon>
        <taxon>Fungi</taxon>
        <taxon>Dikarya</taxon>
        <taxon>Basidiomycota</taxon>
        <taxon>Ustilaginomycotina</taxon>
        <taxon>Ustilaginomycetes</taxon>
        <taxon>Ustilaginales</taxon>
        <taxon>Ustilaginaceae</taxon>
        <taxon>Moesziomyces</taxon>
    </lineage>
</organism>
<feature type="compositionally biased region" description="Low complexity" evidence="1">
    <location>
        <begin position="17"/>
        <end position="39"/>
    </location>
</feature>
<dbReference type="GO" id="GO:0008017">
    <property type="term" value="F:microtubule binding"/>
    <property type="evidence" value="ECO:0007669"/>
    <property type="project" value="TreeGrafter"/>
</dbReference>
<dbReference type="GO" id="GO:0016020">
    <property type="term" value="C:membrane"/>
    <property type="evidence" value="ECO:0007669"/>
    <property type="project" value="TreeGrafter"/>
</dbReference>
<reference evidence="3" key="1">
    <citation type="submission" date="2014-07" db="EMBL/GenBank/DDBJ databases">
        <title>Draft genome sequence of the yeast Pseudozyma antarctica JCM 10317 known as a producer of lipase B which used in a wide range of industrial applications.</title>
        <authorList>
            <person name="Morita T."/>
            <person name="Saika A."/>
            <person name="Koike H."/>
        </authorList>
    </citation>
    <scope>NUCLEOTIDE SEQUENCE</scope>
    <source>
        <strain evidence="3">JCM 10317</strain>
    </source>
</reference>
<feature type="compositionally biased region" description="Low complexity" evidence="1">
    <location>
        <begin position="924"/>
        <end position="933"/>
    </location>
</feature>
<feature type="region of interest" description="Disordered" evidence="1">
    <location>
        <begin position="182"/>
        <end position="202"/>
    </location>
</feature>
<dbReference type="RefSeq" id="XP_014655635.1">
    <property type="nucleotide sequence ID" value="XM_014800149.1"/>
</dbReference>
<dbReference type="Pfam" id="PF00350">
    <property type="entry name" value="Dynamin_N"/>
    <property type="match status" value="1"/>
</dbReference>
<protein>
    <recommendedName>
        <fullName evidence="2">Dynamin GTPase domain-containing protein</fullName>
    </recommendedName>
</protein>
<feature type="domain" description="Dynamin GTPase" evidence="2">
    <location>
        <begin position="181"/>
        <end position="478"/>
    </location>
</feature>
<dbReference type="InterPro" id="IPR001401">
    <property type="entry name" value="Dynamin_GTPase"/>
</dbReference>